<sequence>MRSAVAAHPWSQGCGSWLDLGCWRPLATNRDAQRKRRQVPEVSERFARFLQRLQGLSLSWSGSLATIRAVCMMCCTTCISRTEALVNNHDTPSSWPMAESASAFGLATSLGSWDWRATGVVGRFAADETPVSVTLREKAPFALPMHHQPTTYLDSRCQPATQPKHPYSFRSPLLFSLLLSRVRLLFCIRSGDERRGAWQCAHNT</sequence>
<evidence type="ECO:0000313" key="2">
    <source>
        <dbReference type="Proteomes" id="UP001302321"/>
    </source>
</evidence>
<keyword evidence="2" id="KW-1185">Reference proteome</keyword>
<name>A0AAN7A8Q6_9PEZI</name>
<dbReference type="EMBL" id="MU866170">
    <property type="protein sequence ID" value="KAK4177265.1"/>
    <property type="molecule type" value="Genomic_DNA"/>
</dbReference>
<accession>A0AAN7A8Q6</accession>
<reference evidence="1" key="1">
    <citation type="journal article" date="2023" name="Mol. Phylogenet. Evol.">
        <title>Genome-scale phylogeny and comparative genomics of the fungal order Sordariales.</title>
        <authorList>
            <person name="Hensen N."/>
            <person name="Bonometti L."/>
            <person name="Westerberg I."/>
            <person name="Brannstrom I.O."/>
            <person name="Guillou S."/>
            <person name="Cros-Aarteil S."/>
            <person name="Calhoun S."/>
            <person name="Haridas S."/>
            <person name="Kuo A."/>
            <person name="Mondo S."/>
            <person name="Pangilinan J."/>
            <person name="Riley R."/>
            <person name="LaButti K."/>
            <person name="Andreopoulos B."/>
            <person name="Lipzen A."/>
            <person name="Chen C."/>
            <person name="Yan M."/>
            <person name="Daum C."/>
            <person name="Ng V."/>
            <person name="Clum A."/>
            <person name="Steindorff A."/>
            <person name="Ohm R.A."/>
            <person name="Martin F."/>
            <person name="Silar P."/>
            <person name="Natvig D.O."/>
            <person name="Lalanne C."/>
            <person name="Gautier V."/>
            <person name="Ament-Velasquez S.L."/>
            <person name="Kruys A."/>
            <person name="Hutchinson M.I."/>
            <person name="Powell A.J."/>
            <person name="Barry K."/>
            <person name="Miller A.N."/>
            <person name="Grigoriev I.V."/>
            <person name="Debuchy R."/>
            <person name="Gladieux P."/>
            <person name="Hiltunen Thoren M."/>
            <person name="Johannesson H."/>
        </authorList>
    </citation>
    <scope>NUCLEOTIDE SEQUENCE</scope>
    <source>
        <strain evidence="1">CBS 892.96</strain>
    </source>
</reference>
<organism evidence="1 2">
    <name type="scientific">Triangularia setosa</name>
    <dbReference type="NCBI Taxonomy" id="2587417"/>
    <lineage>
        <taxon>Eukaryota</taxon>
        <taxon>Fungi</taxon>
        <taxon>Dikarya</taxon>
        <taxon>Ascomycota</taxon>
        <taxon>Pezizomycotina</taxon>
        <taxon>Sordariomycetes</taxon>
        <taxon>Sordariomycetidae</taxon>
        <taxon>Sordariales</taxon>
        <taxon>Podosporaceae</taxon>
        <taxon>Triangularia</taxon>
    </lineage>
</organism>
<dbReference type="AlphaFoldDB" id="A0AAN7A8Q6"/>
<comment type="caution">
    <text evidence="1">The sequence shown here is derived from an EMBL/GenBank/DDBJ whole genome shotgun (WGS) entry which is preliminary data.</text>
</comment>
<reference evidence="1" key="2">
    <citation type="submission" date="2023-05" db="EMBL/GenBank/DDBJ databases">
        <authorList>
            <consortium name="Lawrence Berkeley National Laboratory"/>
            <person name="Steindorff A."/>
            <person name="Hensen N."/>
            <person name="Bonometti L."/>
            <person name="Westerberg I."/>
            <person name="Brannstrom I.O."/>
            <person name="Guillou S."/>
            <person name="Cros-Aarteil S."/>
            <person name="Calhoun S."/>
            <person name="Haridas S."/>
            <person name="Kuo A."/>
            <person name="Mondo S."/>
            <person name="Pangilinan J."/>
            <person name="Riley R."/>
            <person name="Labutti K."/>
            <person name="Andreopoulos B."/>
            <person name="Lipzen A."/>
            <person name="Chen C."/>
            <person name="Yanf M."/>
            <person name="Daum C."/>
            <person name="Ng V."/>
            <person name="Clum A."/>
            <person name="Ohm R."/>
            <person name="Martin F."/>
            <person name="Silar P."/>
            <person name="Natvig D."/>
            <person name="Lalanne C."/>
            <person name="Gautier V."/>
            <person name="Ament-Velasquez S.L."/>
            <person name="Kruys A."/>
            <person name="Hutchinson M.I."/>
            <person name="Powell A.J."/>
            <person name="Barry K."/>
            <person name="Miller A.N."/>
            <person name="Grigoriev I.V."/>
            <person name="Debuchy R."/>
            <person name="Gladieux P."/>
            <person name="Thoren M.H."/>
            <person name="Johannesson H."/>
        </authorList>
    </citation>
    <scope>NUCLEOTIDE SEQUENCE</scope>
    <source>
        <strain evidence="1">CBS 892.96</strain>
    </source>
</reference>
<evidence type="ECO:0000313" key="1">
    <source>
        <dbReference type="EMBL" id="KAK4177265.1"/>
    </source>
</evidence>
<proteinExistence type="predicted"/>
<protein>
    <submittedName>
        <fullName evidence="1">Uncharacterized protein</fullName>
    </submittedName>
</protein>
<gene>
    <name evidence="1" type="ORF">QBC36DRAFT_327398</name>
</gene>
<dbReference type="Proteomes" id="UP001302321">
    <property type="component" value="Unassembled WGS sequence"/>
</dbReference>